<dbReference type="PANTHER" id="PTHR23359">
    <property type="entry name" value="NUCLEOTIDE KINASE"/>
    <property type="match status" value="1"/>
</dbReference>
<dbReference type="InParanoid" id="F0VH04"/>
<feature type="region of interest" description="Disordered" evidence="4">
    <location>
        <begin position="365"/>
        <end position="388"/>
    </location>
</feature>
<dbReference type="RefSeq" id="XP_003883030.1">
    <property type="nucleotide sequence ID" value="XM_003882981.1"/>
</dbReference>
<dbReference type="Pfam" id="PF00406">
    <property type="entry name" value="ADK"/>
    <property type="match status" value="1"/>
</dbReference>
<evidence type="ECO:0000256" key="2">
    <source>
        <dbReference type="ARBA" id="ARBA00022741"/>
    </source>
</evidence>
<reference evidence="6" key="1">
    <citation type="journal article" date="2012" name="PLoS Pathog.">
        <title>Comparative genomics of the apicomplexan parasites Toxoplasma gondii and Neospora caninum: Coccidia differing in host range and transmission strategy.</title>
        <authorList>
            <person name="Reid A.J."/>
            <person name="Vermont S.J."/>
            <person name="Cotton J.A."/>
            <person name="Harris D."/>
            <person name="Hill-Cawthorne G.A."/>
            <person name="Konen-Waisman S."/>
            <person name="Latham S.M."/>
            <person name="Mourier T."/>
            <person name="Norton R."/>
            <person name="Quail M.A."/>
            <person name="Sanders M."/>
            <person name="Shanmugam D."/>
            <person name="Sohal A."/>
            <person name="Wasmuth J.D."/>
            <person name="Brunk B."/>
            <person name="Grigg M.E."/>
            <person name="Howard J.C."/>
            <person name="Parkinson J."/>
            <person name="Roos D.S."/>
            <person name="Trees A.J."/>
            <person name="Berriman M."/>
            <person name="Pain A."/>
            <person name="Wastling J.M."/>
        </authorList>
    </citation>
    <scope>NUCLEOTIDE SEQUENCE [LARGE SCALE GENOMIC DNA]</scope>
    <source>
        <strain evidence="6">Liverpool</strain>
    </source>
</reference>
<proteinExistence type="predicted"/>
<dbReference type="InterPro" id="IPR027417">
    <property type="entry name" value="P-loop_NTPase"/>
</dbReference>
<dbReference type="SUPFAM" id="SSF52540">
    <property type="entry name" value="P-loop containing nucleoside triphosphate hydrolases"/>
    <property type="match status" value="1"/>
</dbReference>
<dbReference type="InterPro" id="IPR000850">
    <property type="entry name" value="Adenylat/UMP-CMP_kin"/>
</dbReference>
<feature type="region of interest" description="Disordered" evidence="4">
    <location>
        <begin position="143"/>
        <end position="173"/>
    </location>
</feature>
<name>F0VH04_NEOCL</name>
<dbReference type="eggNOG" id="KOG3078">
    <property type="taxonomic scope" value="Eukaryota"/>
</dbReference>
<dbReference type="EMBL" id="FR823389">
    <property type="protein sequence ID" value="CBZ52998.1"/>
    <property type="molecule type" value="Genomic_DNA"/>
</dbReference>
<dbReference type="GeneID" id="13443107"/>
<dbReference type="GO" id="GO:0005524">
    <property type="term" value="F:ATP binding"/>
    <property type="evidence" value="ECO:0007669"/>
    <property type="project" value="InterPro"/>
</dbReference>
<dbReference type="OrthoDB" id="439792at2759"/>
<dbReference type="AlphaFoldDB" id="F0VH04"/>
<dbReference type="VEuPathDB" id="ToxoDB:NCLIV_027870"/>
<keyword evidence="1" id="KW-0808">Transferase</keyword>
<gene>
    <name evidence="5" type="ORF">NCLIV_027870</name>
</gene>
<dbReference type="CDD" id="cd01428">
    <property type="entry name" value="ADK"/>
    <property type="match status" value="1"/>
</dbReference>
<organism evidence="5 6">
    <name type="scientific">Neospora caninum (strain Liverpool)</name>
    <dbReference type="NCBI Taxonomy" id="572307"/>
    <lineage>
        <taxon>Eukaryota</taxon>
        <taxon>Sar</taxon>
        <taxon>Alveolata</taxon>
        <taxon>Apicomplexa</taxon>
        <taxon>Conoidasida</taxon>
        <taxon>Coccidia</taxon>
        <taxon>Eucoccidiorida</taxon>
        <taxon>Eimeriorina</taxon>
        <taxon>Sarcocystidae</taxon>
        <taxon>Neospora</taxon>
    </lineage>
</organism>
<evidence type="ECO:0000256" key="3">
    <source>
        <dbReference type="ARBA" id="ARBA00022777"/>
    </source>
</evidence>
<evidence type="ECO:0000313" key="6">
    <source>
        <dbReference type="Proteomes" id="UP000007494"/>
    </source>
</evidence>
<accession>F0VH04</accession>
<feature type="compositionally biased region" description="Basic and acidic residues" evidence="4">
    <location>
        <begin position="147"/>
        <end position="172"/>
    </location>
</feature>
<keyword evidence="6" id="KW-1185">Reference proteome</keyword>
<keyword evidence="3 5" id="KW-0418">Kinase</keyword>
<keyword evidence="2" id="KW-0547">Nucleotide-binding</keyword>
<dbReference type="GO" id="GO:0006139">
    <property type="term" value="P:nucleobase-containing compound metabolic process"/>
    <property type="evidence" value="ECO:0007669"/>
    <property type="project" value="InterPro"/>
</dbReference>
<evidence type="ECO:0000256" key="1">
    <source>
        <dbReference type="ARBA" id="ARBA00022679"/>
    </source>
</evidence>
<feature type="region of interest" description="Disordered" evidence="4">
    <location>
        <begin position="207"/>
        <end position="228"/>
    </location>
</feature>
<evidence type="ECO:0000256" key="4">
    <source>
        <dbReference type="SAM" id="MobiDB-lite"/>
    </source>
</evidence>
<dbReference type="Pfam" id="PF13207">
    <property type="entry name" value="AAA_17"/>
    <property type="match status" value="1"/>
</dbReference>
<feature type="compositionally biased region" description="Polar residues" evidence="4">
    <location>
        <begin position="215"/>
        <end position="225"/>
    </location>
</feature>
<dbReference type="Gene3D" id="3.40.50.300">
    <property type="entry name" value="P-loop containing nucleotide triphosphate hydrolases"/>
    <property type="match status" value="1"/>
</dbReference>
<sequence length="428" mass="46750">MALFKRLFPSPPSRTCRCRLPVQISVRLARPVSLVFLLLFCPATLFSRTGDGTGPSLFSPVQGVQIPSRGFEAGLPTPFASSSSSSPFTDRSSLFELPPHPLILLCGPPCSGKGSLASLLCRRLSLSHVSTGDLLRQFLRGAGAPEGAEKREDELGSKKPGEDPGRDADHAHTHGNAADATQALQSGKLVSDTLILQLLHREMERLSAEQGAQRGETTTGENIQESEQRKLRGVVLEGFPRTAEQVDMLYAINCKPDAIVCLDVDDAVLFERLGGRLIDPETAQVYGAANPPPEAIRHRLVRRADDTQAVLAMRIEVYRQSWREISRRLRRHAQWGVLEPSERAPFRGGQAGGHLLTRALDAEERRNAGREAGPPACQELSTQEEEANEALPEAFAAVDAGRDIEEVYADVVEFLRKKFGAKVVEKAE</sequence>
<dbReference type="GO" id="GO:0019205">
    <property type="term" value="F:nucleobase-containing compound kinase activity"/>
    <property type="evidence" value="ECO:0007669"/>
    <property type="project" value="InterPro"/>
</dbReference>
<evidence type="ECO:0000313" key="5">
    <source>
        <dbReference type="EMBL" id="CBZ52998.1"/>
    </source>
</evidence>
<protein>
    <submittedName>
        <fullName evidence="5">Putative adenylate kinase</fullName>
    </submittedName>
</protein>
<dbReference type="Proteomes" id="UP000007494">
    <property type="component" value="Chromosome VIIb"/>
</dbReference>